<sequence>MSLTLSIASNQVNHSFIVIRNWDNVLWTAISGIKDGTSRDEEDNSNNNMEVESNLERDLEEN</sequence>
<proteinExistence type="predicted"/>
<evidence type="ECO:0000313" key="2">
    <source>
        <dbReference type="EMBL" id="KAL0001259.1"/>
    </source>
</evidence>
<keyword evidence="3" id="KW-1185">Reference proteome</keyword>
<reference evidence="2 3" key="1">
    <citation type="submission" date="2024-01" db="EMBL/GenBank/DDBJ databases">
        <title>A telomere-to-telomere, gap-free genome of sweet tea (Lithocarpus litseifolius).</title>
        <authorList>
            <person name="Zhou J."/>
        </authorList>
    </citation>
    <scope>NUCLEOTIDE SEQUENCE [LARGE SCALE GENOMIC DNA]</scope>
    <source>
        <strain evidence="2">Zhou-2022a</strain>
        <tissue evidence="2">Leaf</tissue>
    </source>
</reference>
<dbReference type="Proteomes" id="UP001459277">
    <property type="component" value="Unassembled WGS sequence"/>
</dbReference>
<dbReference type="EMBL" id="JAZDWU010000005">
    <property type="protein sequence ID" value="KAL0001259.1"/>
    <property type="molecule type" value="Genomic_DNA"/>
</dbReference>
<comment type="caution">
    <text evidence="2">The sequence shown here is derived from an EMBL/GenBank/DDBJ whole genome shotgun (WGS) entry which is preliminary data.</text>
</comment>
<organism evidence="2 3">
    <name type="scientific">Lithocarpus litseifolius</name>
    <dbReference type="NCBI Taxonomy" id="425828"/>
    <lineage>
        <taxon>Eukaryota</taxon>
        <taxon>Viridiplantae</taxon>
        <taxon>Streptophyta</taxon>
        <taxon>Embryophyta</taxon>
        <taxon>Tracheophyta</taxon>
        <taxon>Spermatophyta</taxon>
        <taxon>Magnoliopsida</taxon>
        <taxon>eudicotyledons</taxon>
        <taxon>Gunneridae</taxon>
        <taxon>Pentapetalae</taxon>
        <taxon>rosids</taxon>
        <taxon>fabids</taxon>
        <taxon>Fagales</taxon>
        <taxon>Fagaceae</taxon>
        <taxon>Lithocarpus</taxon>
    </lineage>
</organism>
<name>A0AAW2CT81_9ROSI</name>
<dbReference type="AlphaFoldDB" id="A0AAW2CT81"/>
<feature type="region of interest" description="Disordered" evidence="1">
    <location>
        <begin position="34"/>
        <end position="62"/>
    </location>
</feature>
<protein>
    <submittedName>
        <fullName evidence="2">Uncharacterized protein</fullName>
    </submittedName>
</protein>
<evidence type="ECO:0000313" key="3">
    <source>
        <dbReference type="Proteomes" id="UP001459277"/>
    </source>
</evidence>
<accession>A0AAW2CT81</accession>
<evidence type="ECO:0000256" key="1">
    <source>
        <dbReference type="SAM" id="MobiDB-lite"/>
    </source>
</evidence>
<gene>
    <name evidence="2" type="ORF">SO802_015040</name>
</gene>